<dbReference type="Gene3D" id="1.10.3720.10">
    <property type="entry name" value="MetI-like"/>
    <property type="match status" value="1"/>
</dbReference>
<keyword evidence="5 8" id="KW-0812">Transmembrane</keyword>
<gene>
    <name evidence="10" type="ORF">REJC140_03690</name>
</gene>
<evidence type="ECO:0000313" key="11">
    <source>
        <dbReference type="Proteomes" id="UP000606921"/>
    </source>
</evidence>
<evidence type="ECO:0000313" key="10">
    <source>
        <dbReference type="EMBL" id="CAD7037665.1"/>
    </source>
</evidence>
<feature type="transmembrane region" description="Helical" evidence="8">
    <location>
        <begin position="184"/>
        <end position="207"/>
    </location>
</feature>
<dbReference type="InterPro" id="IPR000515">
    <property type="entry name" value="MetI-like"/>
</dbReference>
<comment type="similarity">
    <text evidence="8">Belongs to the binding-protein-dependent transport system permease family.</text>
</comment>
<dbReference type="PANTHER" id="PTHR43357:SF4">
    <property type="entry name" value="INNER MEMBRANE ABC TRANSPORTER PERMEASE PROTEIN YDCV"/>
    <property type="match status" value="1"/>
</dbReference>
<evidence type="ECO:0000256" key="5">
    <source>
        <dbReference type="ARBA" id="ARBA00022692"/>
    </source>
</evidence>
<comment type="caution">
    <text evidence="10">The sequence shown here is derived from an EMBL/GenBank/DDBJ whole genome shotgun (WGS) entry which is preliminary data.</text>
</comment>
<proteinExistence type="inferred from homology"/>
<evidence type="ECO:0000256" key="2">
    <source>
        <dbReference type="ARBA" id="ARBA00022448"/>
    </source>
</evidence>
<dbReference type="InterPro" id="IPR035906">
    <property type="entry name" value="MetI-like_sf"/>
</dbReference>
<evidence type="ECO:0000256" key="3">
    <source>
        <dbReference type="ARBA" id="ARBA00022475"/>
    </source>
</evidence>
<evidence type="ECO:0000259" key="9">
    <source>
        <dbReference type="PROSITE" id="PS50928"/>
    </source>
</evidence>
<keyword evidence="7 8" id="KW-0472">Membrane</keyword>
<dbReference type="EMBL" id="CABFWF030000011">
    <property type="protein sequence ID" value="CAD7037665.1"/>
    <property type="molecule type" value="Genomic_DNA"/>
</dbReference>
<dbReference type="SUPFAM" id="SSF161098">
    <property type="entry name" value="MetI-like"/>
    <property type="match status" value="1"/>
</dbReference>
<evidence type="ECO:0000256" key="1">
    <source>
        <dbReference type="ARBA" id="ARBA00004429"/>
    </source>
</evidence>
<dbReference type="PANTHER" id="PTHR43357">
    <property type="entry name" value="INNER MEMBRANE ABC TRANSPORTER PERMEASE PROTEIN YDCV"/>
    <property type="match status" value="1"/>
</dbReference>
<keyword evidence="2 8" id="KW-0813">Transport</keyword>
<organism evidence="10 11">
    <name type="scientific">Pseudorhizobium endolithicum</name>
    <dbReference type="NCBI Taxonomy" id="1191678"/>
    <lineage>
        <taxon>Bacteria</taxon>
        <taxon>Pseudomonadati</taxon>
        <taxon>Pseudomonadota</taxon>
        <taxon>Alphaproteobacteria</taxon>
        <taxon>Hyphomicrobiales</taxon>
        <taxon>Rhizobiaceae</taxon>
        <taxon>Rhizobium/Agrobacterium group</taxon>
        <taxon>Pseudorhizobium</taxon>
    </lineage>
</organism>
<evidence type="ECO:0000256" key="4">
    <source>
        <dbReference type="ARBA" id="ARBA00022519"/>
    </source>
</evidence>
<reference evidence="10 11" key="1">
    <citation type="submission" date="2020-11" db="EMBL/GenBank/DDBJ databases">
        <authorList>
            <person name="Lassalle F."/>
        </authorList>
    </citation>
    <scope>NUCLEOTIDE SEQUENCE [LARGE SCALE GENOMIC DNA]</scope>
    <source>
        <strain evidence="10 11">JC140</strain>
    </source>
</reference>
<accession>A0ABN7JLZ4</accession>
<feature type="transmembrane region" description="Helical" evidence="8">
    <location>
        <begin position="107"/>
        <end position="131"/>
    </location>
</feature>
<feature type="transmembrane region" description="Helical" evidence="8">
    <location>
        <begin position="241"/>
        <end position="263"/>
    </location>
</feature>
<keyword evidence="4" id="KW-0997">Cell inner membrane</keyword>
<dbReference type="CDD" id="cd06261">
    <property type="entry name" value="TM_PBP2"/>
    <property type="match status" value="1"/>
</dbReference>
<feature type="transmembrane region" description="Helical" evidence="8">
    <location>
        <begin position="72"/>
        <end position="95"/>
    </location>
</feature>
<keyword evidence="11" id="KW-1185">Reference proteome</keyword>
<feature type="transmembrane region" description="Helical" evidence="8">
    <location>
        <begin position="143"/>
        <end position="163"/>
    </location>
</feature>
<feature type="transmembrane region" description="Helical" evidence="8">
    <location>
        <begin position="213"/>
        <end position="234"/>
    </location>
</feature>
<dbReference type="RefSeq" id="WP_142592631.1">
    <property type="nucleotide sequence ID" value="NZ_CABFWF030000011.1"/>
</dbReference>
<keyword evidence="3" id="KW-1003">Cell membrane</keyword>
<feature type="domain" description="ABC transmembrane type-1" evidence="9">
    <location>
        <begin position="72"/>
        <end position="260"/>
    </location>
</feature>
<evidence type="ECO:0000256" key="7">
    <source>
        <dbReference type="ARBA" id="ARBA00023136"/>
    </source>
</evidence>
<dbReference type="PROSITE" id="PS50928">
    <property type="entry name" value="ABC_TM1"/>
    <property type="match status" value="1"/>
</dbReference>
<dbReference type="Pfam" id="PF00528">
    <property type="entry name" value="BPD_transp_1"/>
    <property type="match status" value="1"/>
</dbReference>
<feature type="transmembrane region" description="Helical" evidence="8">
    <location>
        <begin position="21"/>
        <end position="41"/>
    </location>
</feature>
<protein>
    <submittedName>
        <fullName evidence="10">ABC transporter permease</fullName>
    </submittedName>
</protein>
<comment type="subcellular location">
    <subcellularLocation>
        <location evidence="1">Cell inner membrane</location>
        <topology evidence="1">Multi-pass membrane protein</topology>
    </subcellularLocation>
    <subcellularLocation>
        <location evidence="8">Cell membrane</location>
        <topology evidence="8">Multi-pass membrane protein</topology>
    </subcellularLocation>
</comment>
<keyword evidence="6 8" id="KW-1133">Transmembrane helix</keyword>
<evidence type="ECO:0000256" key="8">
    <source>
        <dbReference type="RuleBase" id="RU363032"/>
    </source>
</evidence>
<name>A0ABN7JLZ4_9HYPH</name>
<evidence type="ECO:0000256" key="6">
    <source>
        <dbReference type="ARBA" id="ARBA00022989"/>
    </source>
</evidence>
<dbReference type="Proteomes" id="UP000606921">
    <property type="component" value="Unassembled WGS sequence"/>
</dbReference>
<sequence>MLIRQISDSASRRYRLLGTTLASLVYLFLLLPIVIVVPIAFGPTNGIAFPPESYSLDLFRLFLSSSDWIGPLLQSLKVAVISTVVVLLVGVPAAYGIARFQFPGKVVIAGAMMSSLVIPTIVTALGLYLYFSYLRITGTTFAIVLGHVIFTMPYVLVMMIAGVQKLDQNLEFGAQLMGATRLRMFRTVVLPQLVPSLIGATLFAFLISFDEVVISWFLAGPTTATLPVKMYSAIKWEISPVIAAVSTMLTAISLVVCLIMVALQKTTPSNG</sequence>